<dbReference type="EMBL" id="QREG01000017">
    <property type="protein sequence ID" value="RED95553.1"/>
    <property type="molecule type" value="Genomic_DNA"/>
</dbReference>
<reference evidence="1 2" key="1">
    <citation type="submission" date="2018-07" db="EMBL/GenBank/DDBJ databases">
        <title>Genomic Encyclopedia of Type Strains, Phase IV (KMG-IV): sequencing the most valuable type-strain genomes for metagenomic binning, comparative biology and taxonomic classification.</title>
        <authorList>
            <person name="Goeker M."/>
        </authorList>
    </citation>
    <scope>NUCLEOTIDE SEQUENCE [LARGE SCALE GENOMIC DNA]</scope>
    <source>
        <strain evidence="1 2">DSM 4134</strain>
    </source>
</reference>
<proteinExistence type="predicted"/>
<protein>
    <submittedName>
        <fullName evidence="1">Uncharacterized protein</fullName>
    </submittedName>
</protein>
<evidence type="ECO:0000313" key="1">
    <source>
        <dbReference type="EMBL" id="RED95553.1"/>
    </source>
</evidence>
<evidence type="ECO:0000313" key="2">
    <source>
        <dbReference type="Proteomes" id="UP000256779"/>
    </source>
</evidence>
<organism evidence="1 2">
    <name type="scientific">Marinoscillum furvescens DSM 4134</name>
    <dbReference type="NCBI Taxonomy" id="1122208"/>
    <lineage>
        <taxon>Bacteria</taxon>
        <taxon>Pseudomonadati</taxon>
        <taxon>Bacteroidota</taxon>
        <taxon>Cytophagia</taxon>
        <taxon>Cytophagales</taxon>
        <taxon>Reichenbachiellaceae</taxon>
        <taxon>Marinoscillum</taxon>
    </lineage>
</organism>
<keyword evidence="2" id="KW-1185">Reference proteome</keyword>
<dbReference type="Proteomes" id="UP000256779">
    <property type="component" value="Unassembled WGS sequence"/>
</dbReference>
<name>A0A3D9L084_MARFU</name>
<comment type="caution">
    <text evidence="1">The sequence shown here is derived from an EMBL/GenBank/DDBJ whole genome shotgun (WGS) entry which is preliminary data.</text>
</comment>
<dbReference type="OrthoDB" id="10014901at2"/>
<accession>A0A3D9L084</accession>
<gene>
    <name evidence="1" type="ORF">C7460_1172</name>
</gene>
<dbReference type="AlphaFoldDB" id="A0A3D9L084"/>
<sequence length="107" mass="11822">MLSYIGNLEKPIAPIFKIGPSLDFVFGEPKIDPSSKLNNPEGFRNNVAQGSVDNPFNFGLNASTGVICDILSTKLNLELRYNRFISDPFPNTKFQTFAISIGIQLPE</sequence>